<evidence type="ECO:0000313" key="3">
    <source>
        <dbReference type="EMBL" id="GGZ16260.1"/>
    </source>
</evidence>
<dbReference type="Pfam" id="PF14014">
    <property type="entry name" value="DUF4230"/>
    <property type="match status" value="1"/>
</dbReference>
<reference evidence="3" key="2">
    <citation type="submission" date="2020-09" db="EMBL/GenBank/DDBJ databases">
        <authorList>
            <person name="Sun Q."/>
            <person name="Kim S."/>
        </authorList>
    </citation>
    <scope>NUCLEOTIDE SEQUENCE</scope>
    <source>
        <strain evidence="3">KCTC 12368</strain>
    </source>
</reference>
<keyword evidence="2" id="KW-0472">Membrane</keyword>
<dbReference type="Proteomes" id="UP000619457">
    <property type="component" value="Unassembled WGS sequence"/>
</dbReference>
<reference evidence="3" key="1">
    <citation type="journal article" date="2014" name="Int. J. Syst. Evol. Microbiol.">
        <title>Complete genome sequence of Corynebacterium casei LMG S-19264T (=DSM 44701T), isolated from a smear-ripened cheese.</title>
        <authorList>
            <consortium name="US DOE Joint Genome Institute (JGI-PGF)"/>
            <person name="Walter F."/>
            <person name="Albersmeier A."/>
            <person name="Kalinowski J."/>
            <person name="Ruckert C."/>
        </authorList>
    </citation>
    <scope>NUCLEOTIDE SEQUENCE</scope>
    <source>
        <strain evidence="3">KCTC 12368</strain>
    </source>
</reference>
<sequence length="709" mass="81599">MINAVLKYWKIIVDVLLVMVLVGLVFWWNPWKIFGGGLKLEDTGNLLTEIHKIGELVTAEYYGEVVSSIEEARLRPIDEGWLMDQADSLYMALDLSIDNLRDFQELPEEVRVQEYQLQSKIPNWRSIIKYKVRKNNISRKLDYLGSMPLMESHPMFTELLILLYNKTFRENNTGLKNGEKEALFLEFYEKDVPQWTVQDGQSLVKQLSNRERETWTKSEAKKKLTMIGRGWVKAGFDFSDLDEESIIWNKERSVIHIMGAYPKILNTDINPWFIPEKGIPGFQILEEKGKVEFKDAQLVKSYCLDKLTLQAHRAALLQNAQAQGELALKNLFSILTNTEIKQVFFHHNPFFDYVKEAQKDEHITYNEAFLLDSLMVMEATLIDSLNRTVKNQSINQSLAKEKALILREILTELRRYPYDMDGESFTMLSLTGSQILKDSLLSEEETLLLSSIRENFSKPGSSKAKAMKRLNSSYAYWYMDSMVFAKEYNDFIRKLSHKKPNIEALNIKYCMLEEDFNMAEIFNLEKVVGYNLLEGEDVVELLIQNATAEAEFWKDLLFPFYSSSPPSENVLVITKEVDPESNNPKANVYWHIHNAQMDTVYHLTSKINEILDPQFLTVLSQEASLLIDQGQWLSTSLSNNPLNPTDTLTSGQGEELVDYMVSVHHEEIAFADRNIFEKASDWLASRSKDKGSQQVVLGPKGVSLKAEGN</sequence>
<evidence type="ECO:0000256" key="2">
    <source>
        <dbReference type="SAM" id="Phobius"/>
    </source>
</evidence>
<organism evidence="3 4">
    <name type="scientific">Echinicola pacifica</name>
    <dbReference type="NCBI Taxonomy" id="346377"/>
    <lineage>
        <taxon>Bacteria</taxon>
        <taxon>Pseudomonadati</taxon>
        <taxon>Bacteroidota</taxon>
        <taxon>Cytophagia</taxon>
        <taxon>Cytophagales</taxon>
        <taxon>Cyclobacteriaceae</taxon>
        <taxon>Echinicola</taxon>
    </lineage>
</organism>
<evidence type="ECO:0000313" key="4">
    <source>
        <dbReference type="Proteomes" id="UP000619457"/>
    </source>
</evidence>
<gene>
    <name evidence="3" type="ORF">GCM10007049_05680</name>
</gene>
<keyword evidence="2" id="KW-1133">Transmembrane helix</keyword>
<feature type="region of interest" description="Disordered" evidence="1">
    <location>
        <begin position="685"/>
        <end position="709"/>
    </location>
</feature>
<feature type="transmembrane region" description="Helical" evidence="2">
    <location>
        <begin position="12"/>
        <end position="31"/>
    </location>
</feature>
<proteinExistence type="predicted"/>
<comment type="caution">
    <text evidence="3">The sequence shown here is derived from an EMBL/GenBank/DDBJ whole genome shotgun (WGS) entry which is preliminary data.</text>
</comment>
<keyword evidence="4" id="KW-1185">Reference proteome</keyword>
<accession>A0A918UKG7</accession>
<dbReference type="RefSeq" id="WP_018474171.1">
    <property type="nucleotide sequence ID" value="NZ_BMWX01000001.1"/>
</dbReference>
<protein>
    <submittedName>
        <fullName evidence="3">Uncharacterized protein</fullName>
    </submittedName>
</protein>
<dbReference type="EMBL" id="BMWX01000001">
    <property type="protein sequence ID" value="GGZ16260.1"/>
    <property type="molecule type" value="Genomic_DNA"/>
</dbReference>
<name>A0A918UKG7_9BACT</name>
<evidence type="ECO:0000256" key="1">
    <source>
        <dbReference type="SAM" id="MobiDB-lite"/>
    </source>
</evidence>
<dbReference type="AlphaFoldDB" id="A0A918UKG7"/>
<dbReference type="InterPro" id="IPR025324">
    <property type="entry name" value="DUF4230"/>
</dbReference>
<keyword evidence="2" id="KW-0812">Transmembrane</keyword>